<dbReference type="InterPro" id="IPR036179">
    <property type="entry name" value="Ig-like_dom_sf"/>
</dbReference>
<dbReference type="Gene3D" id="2.60.40.10">
    <property type="entry name" value="Immunoglobulins"/>
    <property type="match status" value="1"/>
</dbReference>
<dbReference type="AlphaFoldDB" id="A0A7L1C4K0"/>
<evidence type="ECO:0000313" key="2">
    <source>
        <dbReference type="EMBL" id="NXM58108.1"/>
    </source>
</evidence>
<dbReference type="Proteomes" id="UP000534634">
    <property type="component" value="Unassembled WGS sequence"/>
</dbReference>
<feature type="non-terminal residue" evidence="2">
    <location>
        <position position="1"/>
    </location>
</feature>
<reference evidence="2 3" key="1">
    <citation type="submission" date="2019-09" db="EMBL/GenBank/DDBJ databases">
        <title>Bird 10,000 Genomes (B10K) Project - Family phase.</title>
        <authorList>
            <person name="Zhang G."/>
        </authorList>
    </citation>
    <scope>NUCLEOTIDE SEQUENCE [LARGE SCALE GENOMIC DNA]</scope>
    <source>
        <strain evidence="2">B10K-DU-002-01</strain>
        <tissue evidence="2">Muscle</tissue>
    </source>
</reference>
<organism evidence="2 3">
    <name type="scientific">Illadopsis cleaveri</name>
    <name type="common">blackcap illadopsis</name>
    <dbReference type="NCBI Taxonomy" id="201329"/>
    <lineage>
        <taxon>Eukaryota</taxon>
        <taxon>Metazoa</taxon>
        <taxon>Chordata</taxon>
        <taxon>Craniata</taxon>
        <taxon>Vertebrata</taxon>
        <taxon>Euteleostomi</taxon>
        <taxon>Archelosauria</taxon>
        <taxon>Archosauria</taxon>
        <taxon>Dinosauria</taxon>
        <taxon>Saurischia</taxon>
        <taxon>Theropoda</taxon>
        <taxon>Coelurosauria</taxon>
        <taxon>Aves</taxon>
        <taxon>Neognathae</taxon>
        <taxon>Neoaves</taxon>
        <taxon>Telluraves</taxon>
        <taxon>Australaves</taxon>
        <taxon>Passeriformes</taxon>
        <taxon>Sylvioidea</taxon>
        <taxon>Timaliidae</taxon>
        <taxon>Illadopsis</taxon>
    </lineage>
</organism>
<dbReference type="Pfam" id="PF07679">
    <property type="entry name" value="I-set"/>
    <property type="match status" value="1"/>
</dbReference>
<sequence>APILTVTRGRRLVATAVYEPQVRLELEAAAPEDAGEYLCRAENQHGHSSLAFN</sequence>
<feature type="non-terminal residue" evidence="2">
    <location>
        <position position="53"/>
    </location>
</feature>
<feature type="domain" description="Immunoglobulin I-set" evidence="1">
    <location>
        <begin position="20"/>
        <end position="49"/>
    </location>
</feature>
<comment type="caution">
    <text evidence="2">The sequence shown here is derived from an EMBL/GenBank/DDBJ whole genome shotgun (WGS) entry which is preliminary data.</text>
</comment>
<dbReference type="EMBL" id="VXBB01011765">
    <property type="protein sequence ID" value="NXM58108.1"/>
    <property type="molecule type" value="Genomic_DNA"/>
</dbReference>
<evidence type="ECO:0000313" key="3">
    <source>
        <dbReference type="Proteomes" id="UP000534634"/>
    </source>
</evidence>
<keyword evidence="3" id="KW-1185">Reference proteome</keyword>
<dbReference type="InterPro" id="IPR013098">
    <property type="entry name" value="Ig_I-set"/>
</dbReference>
<protein>
    <submittedName>
        <fullName evidence="2">MAG protein</fullName>
    </submittedName>
</protein>
<accession>A0A7L1C4K0</accession>
<dbReference type="InterPro" id="IPR013783">
    <property type="entry name" value="Ig-like_fold"/>
</dbReference>
<evidence type="ECO:0000259" key="1">
    <source>
        <dbReference type="Pfam" id="PF07679"/>
    </source>
</evidence>
<name>A0A7L1C4K0_9PASS</name>
<proteinExistence type="predicted"/>
<gene>
    <name evidence="2" type="primary">Mag</name>
    <name evidence="2" type="ORF">ILLCLE_R15460</name>
</gene>
<dbReference type="SUPFAM" id="SSF48726">
    <property type="entry name" value="Immunoglobulin"/>
    <property type="match status" value="1"/>
</dbReference>